<keyword evidence="10" id="KW-0131">Cell cycle</keyword>
<organism evidence="14">
    <name type="scientific">Aphanomyces astaci</name>
    <name type="common">Crayfish plague agent</name>
    <dbReference type="NCBI Taxonomy" id="112090"/>
    <lineage>
        <taxon>Eukaryota</taxon>
        <taxon>Sar</taxon>
        <taxon>Stramenopiles</taxon>
        <taxon>Oomycota</taxon>
        <taxon>Saprolegniomycetes</taxon>
        <taxon>Saprolegniales</taxon>
        <taxon>Verrucalvaceae</taxon>
        <taxon>Aphanomyces</taxon>
    </lineage>
</organism>
<dbReference type="GO" id="GO:0000077">
    <property type="term" value="P:DNA damage checkpoint signaling"/>
    <property type="evidence" value="ECO:0007669"/>
    <property type="project" value="TreeGrafter"/>
</dbReference>
<dbReference type="InterPro" id="IPR001876">
    <property type="entry name" value="Znf_RanBP2"/>
</dbReference>
<dbReference type="GO" id="GO:0033314">
    <property type="term" value="P:mitotic DNA replication checkpoint signaling"/>
    <property type="evidence" value="ECO:0007669"/>
    <property type="project" value="TreeGrafter"/>
</dbReference>
<dbReference type="GO" id="GO:0008270">
    <property type="term" value="F:zinc ion binding"/>
    <property type="evidence" value="ECO:0007669"/>
    <property type="project" value="UniProtKB-KW"/>
</dbReference>
<evidence type="ECO:0000256" key="4">
    <source>
        <dbReference type="ARBA" id="ARBA00022741"/>
    </source>
</evidence>
<feature type="region of interest" description="Disordered" evidence="12">
    <location>
        <begin position="77"/>
        <end position="104"/>
    </location>
</feature>
<dbReference type="GO" id="GO:0003682">
    <property type="term" value="F:chromatin binding"/>
    <property type="evidence" value="ECO:0007669"/>
    <property type="project" value="TreeGrafter"/>
</dbReference>
<dbReference type="GO" id="GO:0006281">
    <property type="term" value="P:DNA repair"/>
    <property type="evidence" value="ECO:0007669"/>
    <property type="project" value="InterPro"/>
</dbReference>
<dbReference type="PANTHER" id="PTHR12172:SF0">
    <property type="entry name" value="CELL CYCLE CHECKPOINT PROTEIN RAD17"/>
    <property type="match status" value="1"/>
</dbReference>
<evidence type="ECO:0000256" key="2">
    <source>
        <dbReference type="ARBA" id="ARBA00006168"/>
    </source>
</evidence>
<accession>W4H1H4</accession>
<keyword evidence="8" id="KW-0067">ATP-binding</keyword>
<keyword evidence="9" id="KW-0539">Nucleus</keyword>
<dbReference type="SUPFAM" id="SSF52540">
    <property type="entry name" value="P-loop containing nucleoside triphosphate hydrolases"/>
    <property type="match status" value="1"/>
</dbReference>
<dbReference type="GO" id="GO:0005634">
    <property type="term" value="C:nucleus"/>
    <property type="evidence" value="ECO:0007669"/>
    <property type="project" value="UniProtKB-SubCell"/>
</dbReference>
<reference evidence="14" key="1">
    <citation type="submission" date="2013-12" db="EMBL/GenBank/DDBJ databases">
        <title>The Genome Sequence of Aphanomyces astaci APO3.</title>
        <authorList>
            <consortium name="The Broad Institute Genomics Platform"/>
            <person name="Russ C."/>
            <person name="Tyler B."/>
            <person name="van West P."/>
            <person name="Dieguez-Uribeondo J."/>
            <person name="Young S.K."/>
            <person name="Zeng Q."/>
            <person name="Gargeya S."/>
            <person name="Fitzgerald M."/>
            <person name="Abouelleil A."/>
            <person name="Alvarado L."/>
            <person name="Chapman S.B."/>
            <person name="Gainer-Dewar J."/>
            <person name="Goldberg J."/>
            <person name="Griggs A."/>
            <person name="Gujja S."/>
            <person name="Hansen M."/>
            <person name="Howarth C."/>
            <person name="Imamovic A."/>
            <person name="Ireland A."/>
            <person name="Larimer J."/>
            <person name="McCowan C."/>
            <person name="Murphy C."/>
            <person name="Pearson M."/>
            <person name="Poon T.W."/>
            <person name="Priest M."/>
            <person name="Roberts A."/>
            <person name="Saif S."/>
            <person name="Shea T."/>
            <person name="Sykes S."/>
            <person name="Wortman J."/>
            <person name="Nusbaum C."/>
            <person name="Birren B."/>
        </authorList>
    </citation>
    <scope>NUCLEOTIDE SEQUENCE [LARGE SCALE GENOMIC DNA]</scope>
    <source>
        <strain evidence="14">APO3</strain>
    </source>
</reference>
<dbReference type="PANTHER" id="PTHR12172">
    <property type="entry name" value="CELL CYCLE CHECKPOINT PROTEIN RAD17"/>
    <property type="match status" value="1"/>
</dbReference>
<evidence type="ECO:0000256" key="11">
    <source>
        <dbReference type="PROSITE-ProRule" id="PRU00322"/>
    </source>
</evidence>
<sequence length="611" mass="69060">MSKDLLFHSDTSSDEDYKKEKRKRKRLIHGRRKDSDDDVVVVIEQVESAWSCDRCTYANSVGNQTCELCSNPRRTLPATRSTMTTAPPTPRRRSQDVRKSKSKPLVTAATPWTCQICTYINDTPCIKCSLCDAIRPTRTKLPAQPRRQPSMESIDSASDDDFSHHDTSMSSQPSRPFSQGNDRSHPPSIEVDTALWNDKYRPHGMVDLVIHPKKAQEVSDWLVHSTHQRMLFLCGPPGTGKSTLVRSLATKLGMAVKEWQDTTGMSNRQHKAAAMDDFSSFLERSQRYPSLAFSSKASQTSSRHVILVEEWPSFHADHRAELQRVLQRRLDAQGDYAASPIVIVYSDVREGKVTTNMLAKEFSAQVMQSPLVHVIHCNPIAPGMLKRYLTQIARKERLSVSAQDVAHIVESCRGDIRHAMNTLQFQRTTDSNSTSSNGGRDPFLSDFHVLGKILHRKDLTDEKCRLSQTSLDTGHVLAMVHQNCLPYFTDIDDVARAFDVFSFTDTLLHSVYHDRSNSNYFYHAQGIAQAMLERTMHVTNVHAAPSTFRPLTRSQLYSTSQHAQDTNQWKQGASYHRDVRPYERWLPQTSSAAPTLLVSADDVDDEIVDSD</sequence>
<dbReference type="InterPro" id="IPR036443">
    <property type="entry name" value="Znf_RanBP2_sf"/>
</dbReference>
<comment type="subcellular location">
    <subcellularLocation>
        <location evidence="1">Nucleus</location>
    </subcellularLocation>
</comment>
<evidence type="ECO:0000256" key="8">
    <source>
        <dbReference type="ARBA" id="ARBA00022840"/>
    </source>
</evidence>
<dbReference type="GO" id="GO:0005524">
    <property type="term" value="F:ATP binding"/>
    <property type="evidence" value="ECO:0007669"/>
    <property type="project" value="UniProtKB-KW"/>
</dbReference>
<evidence type="ECO:0000256" key="6">
    <source>
        <dbReference type="ARBA" id="ARBA00022771"/>
    </source>
</evidence>
<feature type="compositionally biased region" description="Polar residues" evidence="12">
    <location>
        <begin position="172"/>
        <end position="181"/>
    </location>
</feature>
<evidence type="ECO:0000256" key="7">
    <source>
        <dbReference type="ARBA" id="ARBA00022833"/>
    </source>
</evidence>
<comment type="similarity">
    <text evidence="2">Belongs to the rad17/RAD24 family.</text>
</comment>
<keyword evidence="7" id="KW-0862">Zinc</keyword>
<dbReference type="InterPro" id="IPR004582">
    <property type="entry name" value="Checkpoint_prot_Rad17_Rad24"/>
</dbReference>
<dbReference type="GeneID" id="20804335"/>
<evidence type="ECO:0000259" key="13">
    <source>
        <dbReference type="PROSITE" id="PS50199"/>
    </source>
</evidence>
<dbReference type="Gene3D" id="3.40.50.300">
    <property type="entry name" value="P-loop containing nucleotide triphosphate hydrolases"/>
    <property type="match status" value="1"/>
</dbReference>
<dbReference type="SUPFAM" id="SSF90209">
    <property type="entry name" value="Ran binding protein zinc finger-like"/>
    <property type="match status" value="1"/>
</dbReference>
<gene>
    <name evidence="14" type="ORF">H257_02339</name>
</gene>
<evidence type="ECO:0000256" key="12">
    <source>
        <dbReference type="SAM" id="MobiDB-lite"/>
    </source>
</evidence>
<dbReference type="SMART" id="SM00547">
    <property type="entry name" value="ZnF_RBZ"/>
    <property type="match status" value="2"/>
</dbReference>
<dbReference type="RefSeq" id="XP_009824224.1">
    <property type="nucleotide sequence ID" value="XM_009825922.1"/>
</dbReference>
<keyword evidence="6 11" id="KW-0863">Zinc-finger</keyword>
<dbReference type="GO" id="GO:0003689">
    <property type="term" value="F:DNA clamp loader activity"/>
    <property type="evidence" value="ECO:0007669"/>
    <property type="project" value="TreeGrafter"/>
</dbReference>
<dbReference type="InterPro" id="IPR027417">
    <property type="entry name" value="P-loop_NTPase"/>
</dbReference>
<feature type="domain" description="RanBP2-type" evidence="13">
    <location>
        <begin position="108"/>
        <end position="137"/>
    </location>
</feature>
<feature type="domain" description="RanBP2-type" evidence="13">
    <location>
        <begin position="46"/>
        <end position="75"/>
    </location>
</feature>
<keyword evidence="5" id="KW-0227">DNA damage</keyword>
<evidence type="ECO:0000313" key="14">
    <source>
        <dbReference type="EMBL" id="ETV85752.1"/>
    </source>
</evidence>
<evidence type="ECO:0000256" key="9">
    <source>
        <dbReference type="ARBA" id="ARBA00023242"/>
    </source>
</evidence>
<feature type="region of interest" description="Disordered" evidence="12">
    <location>
        <begin position="1"/>
        <end position="23"/>
    </location>
</feature>
<proteinExistence type="inferred from homology"/>
<evidence type="ECO:0000256" key="3">
    <source>
        <dbReference type="ARBA" id="ARBA00022723"/>
    </source>
</evidence>
<dbReference type="PROSITE" id="PS01358">
    <property type="entry name" value="ZF_RANBP2_1"/>
    <property type="match status" value="2"/>
</dbReference>
<evidence type="ECO:0000256" key="1">
    <source>
        <dbReference type="ARBA" id="ARBA00004123"/>
    </source>
</evidence>
<dbReference type="Gene3D" id="2.30.30.380">
    <property type="entry name" value="Zn-finger domain of Sec23/24"/>
    <property type="match status" value="2"/>
</dbReference>
<evidence type="ECO:0000256" key="5">
    <source>
        <dbReference type="ARBA" id="ARBA00022763"/>
    </source>
</evidence>
<dbReference type="VEuPathDB" id="FungiDB:H257_02339"/>
<dbReference type="STRING" id="112090.W4H1H4"/>
<protein>
    <recommendedName>
        <fullName evidence="13">RanBP2-type domain-containing protein</fullName>
    </recommendedName>
</protein>
<feature type="compositionally biased region" description="Low complexity" evidence="12">
    <location>
        <begin position="77"/>
        <end position="86"/>
    </location>
</feature>
<dbReference type="Pfam" id="PF03215">
    <property type="entry name" value="Rad17"/>
    <property type="match status" value="1"/>
</dbReference>
<feature type="region of interest" description="Disordered" evidence="12">
    <location>
        <begin position="141"/>
        <end position="189"/>
    </location>
</feature>
<name>W4H1H4_APHAT</name>
<dbReference type="Gene3D" id="1.10.8.60">
    <property type="match status" value="1"/>
</dbReference>
<dbReference type="PROSITE" id="PS50199">
    <property type="entry name" value="ZF_RANBP2_2"/>
    <property type="match status" value="2"/>
</dbReference>
<dbReference type="OrthoDB" id="10265971at2759"/>
<evidence type="ECO:0000256" key="10">
    <source>
        <dbReference type="ARBA" id="ARBA00023306"/>
    </source>
</evidence>
<dbReference type="AlphaFoldDB" id="W4H1H4"/>
<dbReference type="EMBL" id="KI913117">
    <property type="protein sequence ID" value="ETV85752.1"/>
    <property type="molecule type" value="Genomic_DNA"/>
</dbReference>
<keyword evidence="3" id="KW-0479">Metal-binding</keyword>
<keyword evidence="4" id="KW-0547">Nucleotide-binding</keyword>